<comment type="caution">
    <text evidence="1">The sequence shown here is derived from an EMBL/GenBank/DDBJ whole genome shotgun (WGS) entry which is preliminary data.</text>
</comment>
<evidence type="ECO:0008006" key="3">
    <source>
        <dbReference type="Google" id="ProtNLM"/>
    </source>
</evidence>
<gene>
    <name evidence="1" type="ORF">GCM10023091_22940</name>
</gene>
<accession>A0ABP8LZP2</accession>
<evidence type="ECO:0000313" key="1">
    <source>
        <dbReference type="EMBL" id="GAA4439961.1"/>
    </source>
</evidence>
<evidence type="ECO:0000313" key="2">
    <source>
        <dbReference type="Proteomes" id="UP001501508"/>
    </source>
</evidence>
<reference evidence="2" key="1">
    <citation type="journal article" date="2019" name="Int. J. Syst. Evol. Microbiol.">
        <title>The Global Catalogue of Microorganisms (GCM) 10K type strain sequencing project: providing services to taxonomists for standard genome sequencing and annotation.</title>
        <authorList>
            <consortium name="The Broad Institute Genomics Platform"/>
            <consortium name="The Broad Institute Genome Sequencing Center for Infectious Disease"/>
            <person name="Wu L."/>
            <person name="Ma J."/>
        </authorList>
    </citation>
    <scope>NUCLEOTIDE SEQUENCE [LARGE SCALE GENOMIC DNA]</scope>
    <source>
        <strain evidence="2">JCM 31920</strain>
    </source>
</reference>
<protein>
    <recommendedName>
        <fullName evidence="3">Carbohydrate-binding domain-containing protein</fullName>
    </recommendedName>
</protein>
<proteinExistence type="predicted"/>
<dbReference type="InterPro" id="IPR025584">
    <property type="entry name" value="Cthe_2159"/>
</dbReference>
<name>A0ABP8LZP2_9BACT</name>
<keyword evidence="2" id="KW-1185">Reference proteome</keyword>
<dbReference type="Pfam" id="PF14262">
    <property type="entry name" value="Cthe_2159"/>
    <property type="match status" value="1"/>
</dbReference>
<sequence length="493" mass="49896">MLALLLSCKNNDTLLPDDAEIAGATIEPAVTASKAPEGNTGTGINPNDRIETRTFSRKVTIHYGPVVSITQPENGAGIEFTVSGGNVAIRSTAGEVEYELSGTTAAGSLKITSDKAFKVTLNNVNITNPVGSALNLQSDSTAFVIMMPGTTNTLADGNAYDKTEDGKGTLFSEGPLVLNGTGALAVKSLGKHAIVSDDYVYVAGASITVSEALKDGIHANDAVVIDGGTLKITATDDGIQCEKGHIIINDGSISISSTGKAITASYDTDTKIDPYLTLNGGHIKIQSKDEGIESKSVLTVNGGTIEIESTDDAINAGTFLYINGGNIFARSSGNDGIDSNGPLTVTGGTVVAVGAANPEAGVDCDRSTFKITGGIVVGIGGSTSVPTASVSTQRSVVLGGGAAGQLLSILSDKGAEALTFLAPAAYQTLLFSSPKLEGNLTYQVYTGGSVSGADAFGGLYLSGSYEPGNRSPATFTTTAMVTTAGGNTGPGGR</sequence>
<organism evidence="1 2">
    <name type="scientific">Ravibacter arvi</name>
    <dbReference type="NCBI Taxonomy" id="2051041"/>
    <lineage>
        <taxon>Bacteria</taxon>
        <taxon>Pseudomonadati</taxon>
        <taxon>Bacteroidota</taxon>
        <taxon>Cytophagia</taxon>
        <taxon>Cytophagales</taxon>
        <taxon>Spirosomataceae</taxon>
        <taxon>Ravibacter</taxon>
    </lineage>
</organism>
<dbReference type="Proteomes" id="UP001501508">
    <property type="component" value="Unassembled WGS sequence"/>
</dbReference>
<dbReference type="EMBL" id="BAABEY010000023">
    <property type="protein sequence ID" value="GAA4439961.1"/>
    <property type="molecule type" value="Genomic_DNA"/>
</dbReference>